<proteinExistence type="predicted"/>
<protein>
    <submittedName>
        <fullName evidence="5">Type VI secretion system membrane subunit TssM</fullName>
    </submittedName>
</protein>
<evidence type="ECO:0000259" key="3">
    <source>
        <dbReference type="Pfam" id="PF06761"/>
    </source>
</evidence>
<feature type="transmembrane region" description="Helical" evidence="1">
    <location>
        <begin position="438"/>
        <end position="455"/>
    </location>
</feature>
<feature type="domain" description="Type VI secretion system component TssM1 N-terminal" evidence="4">
    <location>
        <begin position="197"/>
        <end position="442"/>
    </location>
</feature>
<feature type="transmembrane region" description="Helical" evidence="1">
    <location>
        <begin position="16"/>
        <end position="38"/>
    </location>
</feature>
<keyword evidence="1" id="KW-0472">Membrane</keyword>
<evidence type="ECO:0000256" key="1">
    <source>
        <dbReference type="SAM" id="Phobius"/>
    </source>
</evidence>
<organism evidence="5 6">
    <name type="scientific">Pseudomonas bijieensis</name>
    <dbReference type="NCBI Taxonomy" id="2681983"/>
    <lineage>
        <taxon>Bacteria</taxon>
        <taxon>Pseudomonadati</taxon>
        <taxon>Pseudomonadota</taxon>
        <taxon>Gammaproteobacteria</taxon>
        <taxon>Pseudomonadales</taxon>
        <taxon>Pseudomonadaceae</taxon>
        <taxon>Pseudomonas</taxon>
    </lineage>
</organism>
<evidence type="ECO:0000259" key="4">
    <source>
        <dbReference type="Pfam" id="PF14331"/>
    </source>
</evidence>
<dbReference type="Pfam" id="PF14331">
    <property type="entry name" value="IcmF-related_N"/>
    <property type="match status" value="1"/>
</dbReference>
<keyword evidence="1" id="KW-1133">Transmembrane helix</keyword>
<dbReference type="InterPro" id="IPR009612">
    <property type="entry name" value="IcmF-rel"/>
</dbReference>
<dbReference type="InterPro" id="IPR010623">
    <property type="entry name" value="IcmF_C"/>
</dbReference>
<dbReference type="InterPro" id="IPR017731">
    <property type="entry name" value="TssM1-like"/>
</dbReference>
<dbReference type="Pfam" id="PF06744">
    <property type="entry name" value="IcmF_C"/>
    <property type="match status" value="1"/>
</dbReference>
<dbReference type="SUPFAM" id="SSF52540">
    <property type="entry name" value="P-loop containing nucleoside triphosphate hydrolases"/>
    <property type="match status" value="1"/>
</dbReference>
<feature type="domain" description="Type VI secretion system IcmF C-terminal" evidence="2">
    <location>
        <begin position="1036"/>
        <end position="1141"/>
    </location>
</feature>
<keyword evidence="6" id="KW-1185">Reference proteome</keyword>
<feature type="transmembrane region" description="Helical" evidence="1">
    <location>
        <begin position="50"/>
        <end position="69"/>
    </location>
</feature>
<dbReference type="Pfam" id="PF06761">
    <property type="entry name" value="IcmF-related"/>
    <property type="match status" value="1"/>
</dbReference>
<dbReference type="InterPro" id="IPR027417">
    <property type="entry name" value="P-loop_NTPase"/>
</dbReference>
<dbReference type="EMBL" id="CP048810">
    <property type="protein sequence ID" value="QKS83873.1"/>
    <property type="molecule type" value="Genomic_DNA"/>
</dbReference>
<name>A0A6N1CQX5_9PSED</name>
<dbReference type="InterPro" id="IPR025743">
    <property type="entry name" value="TssM1_N"/>
</dbReference>
<accession>A0A6N1CQX5</accession>
<evidence type="ECO:0000259" key="2">
    <source>
        <dbReference type="Pfam" id="PF06744"/>
    </source>
</evidence>
<gene>
    <name evidence="5" type="primary">tssM</name>
    <name evidence="5" type="ORF">GN234_18760</name>
</gene>
<dbReference type="Proteomes" id="UP000509545">
    <property type="component" value="Chromosome"/>
</dbReference>
<feature type="domain" description="IcmF-related" evidence="3">
    <location>
        <begin position="493"/>
        <end position="782"/>
    </location>
</feature>
<reference evidence="5 6" key="1">
    <citation type="submission" date="2020-02" db="EMBL/GenBank/DDBJ databases">
        <authorList>
            <person name="Liang J."/>
        </authorList>
    </citation>
    <scope>NUCLEOTIDE SEQUENCE [LARGE SCALE GENOMIC DNA]</scope>
    <source>
        <strain evidence="5 6">L22-9</strain>
    </source>
</reference>
<dbReference type="KEGG" id="pbz:GN234_18760"/>
<dbReference type="PANTHER" id="PTHR36153:SF1">
    <property type="entry name" value="TYPE VI SECRETION SYSTEM COMPONENT TSSM1"/>
    <property type="match status" value="1"/>
</dbReference>
<dbReference type="InterPro" id="IPR053156">
    <property type="entry name" value="T6SS_TssM-like"/>
</dbReference>
<evidence type="ECO:0000313" key="6">
    <source>
        <dbReference type="Proteomes" id="UP000509545"/>
    </source>
</evidence>
<dbReference type="AlphaFoldDB" id="A0A6N1CQX5"/>
<evidence type="ECO:0000313" key="5">
    <source>
        <dbReference type="EMBL" id="QKS83873.1"/>
    </source>
</evidence>
<dbReference type="NCBIfam" id="TIGR03348">
    <property type="entry name" value="VI_IcmF"/>
    <property type="match status" value="1"/>
</dbReference>
<dbReference type="PANTHER" id="PTHR36153">
    <property type="entry name" value="INNER MEMBRANE PROTEIN-RELATED"/>
    <property type="match status" value="1"/>
</dbReference>
<dbReference type="RefSeq" id="WP_109752764.1">
    <property type="nucleotide sequence ID" value="NZ_CP048810.1"/>
</dbReference>
<sequence>MKLLFRKAGAWVRQTWIWTLLLVLCVALLVWFAGPLLAVNDYKFWASPTARLLTISVLLLGWGLVMVFVNGRAGSSANAQQDASGHARALYQARIDEQREVRSRFKRALTSLRSSSVYPGRSDRWRNDLPWYLLIGPPASGKTRLLDCSGLEFPLDRLERKPVGDISGTRHCDWYFAEHAVLIDTAGRYLTQADSDIDSSAWAVLLELLRKRRRSRPLNGVLVTVPTEILLLGSEDEMTTLACQIRGRLQELQRRLHIDVPIYLVLSKADSVPGFNEFFDSLTREENDQVLGASFSRDQRGSDVAVLRAEFEALLHRLNSQMIMRMHQERDPLRRSCMLDFPHQLGQLGAGLCLLVEQAFTGNVGTLRGFYLTCALLPGRTMELTAEPGNVALRASNTVSGRRSRFIHHLISRVIFPEADLTDLVQRERRRIHWRQRALYLGALTVVGLCGLLWANGFSANHERLDSLRMLAQHWDQQQSVKVNADDWAAMLESLDIRFDATRVFPPYRAVPLYERAGLYQGDASNPAVTEAYERELQAQLLPKVAQRLEEQVRNNWSDREQLLNSLRAYLMLGLQERRDVAWLKDWLANDGSLRYPGNTALQEGLNAHFARLLELPFIHALNEPLVAQAREALRRESLAAVVYKMLHEQASHLPPYRLGQHLGSQGGLLVGTDRVIPGFYTRQGYERYFSVQGTALISELLQDNWVLGEGEGLSGMDMRRLMVELEQRYFRDYADHWSEAVGQITLQTVSNAAEGAEQLAGLTSAHSPILRMLVQVRENTRLQAVVEQLDDLTQAAGKGEHAVTKLAAVAGKASASLTEHLPDNAQKSLRRRFEPLHRLLDGEGGPTADLVQVLRALDEVQLQLANLARASAPEQAAFELARHRMGGGRDALSHLRSASARLPRPISGWFNVLAEDSWRLVLSDSYRYLNQRYQSELYSFYGKAIDKRYPFSAHSASDVALNDFREFFKDQGIVGRFFDNYMQPFVSGPAGDYRLRSIDGQSLPISRVYLDQMATAHTIRRSFFAENPTEPQVQFQLEPYTLDPAVSRAEFRFGDQMLEYRHGPILPVAFTWPSDAQNGRTALVLDKMVGRGVGIEKNTGPWSLFRLFDLMQSEYLTGRDVRVLKADLGGLRANYLLTSQRTPNPFDMSVLRTFRLPVQL</sequence>
<keyword evidence="1" id="KW-0812">Transmembrane</keyword>